<keyword evidence="9" id="KW-0145">Chemotaxis</keyword>
<dbReference type="GO" id="GO:0048306">
    <property type="term" value="F:calcium-dependent protein binding"/>
    <property type="evidence" value="ECO:0007669"/>
    <property type="project" value="TreeGrafter"/>
</dbReference>
<evidence type="ECO:0000256" key="21">
    <source>
        <dbReference type="ARBA" id="ARBA00023006"/>
    </source>
</evidence>
<dbReference type="InterPro" id="IPR001751">
    <property type="entry name" value="S100/CaBP7/8-like_CS"/>
</dbReference>
<dbReference type="Gene3D" id="1.10.238.10">
    <property type="entry name" value="EF-hand"/>
    <property type="match status" value="1"/>
</dbReference>
<evidence type="ECO:0000256" key="4">
    <source>
        <dbReference type="ARBA" id="ARBA00007323"/>
    </source>
</evidence>
<dbReference type="GO" id="GO:0016209">
    <property type="term" value="F:antioxidant activity"/>
    <property type="evidence" value="ECO:0007669"/>
    <property type="project" value="UniProtKB-KW"/>
</dbReference>
<keyword evidence="20" id="KW-0049">Antioxidant</keyword>
<evidence type="ECO:0000256" key="9">
    <source>
        <dbReference type="ARBA" id="ARBA00022500"/>
    </source>
</evidence>
<keyword evidence="8" id="KW-0963">Cytoplasm</keyword>
<evidence type="ECO:0000256" key="17">
    <source>
        <dbReference type="ARBA" id="ARBA00022833"/>
    </source>
</evidence>
<evidence type="ECO:0000256" key="12">
    <source>
        <dbReference type="ARBA" id="ARBA00022553"/>
    </source>
</evidence>
<keyword evidence="22" id="KW-0472">Membrane</keyword>
<name>A0A485MEA6_LYNPA</name>
<keyword evidence="12" id="KW-0597">Phosphoprotein</keyword>
<evidence type="ECO:0000256" key="23">
    <source>
        <dbReference type="ARBA" id="ARBA00023198"/>
    </source>
</evidence>
<gene>
    <name evidence="30" type="ORF">LYPA_23C022521</name>
</gene>
<feature type="compositionally biased region" description="Basic residues" evidence="28">
    <location>
        <begin position="194"/>
        <end position="211"/>
    </location>
</feature>
<dbReference type="GO" id="GO:0005886">
    <property type="term" value="C:plasma membrane"/>
    <property type="evidence" value="ECO:0007669"/>
    <property type="project" value="UniProtKB-SubCell"/>
</dbReference>
<dbReference type="GO" id="GO:0043542">
    <property type="term" value="P:endothelial cell migration"/>
    <property type="evidence" value="ECO:0007669"/>
    <property type="project" value="TreeGrafter"/>
</dbReference>
<organism evidence="30 31">
    <name type="scientific">Lynx pardinus</name>
    <name type="common">Iberian lynx</name>
    <name type="synonym">Felis pardina</name>
    <dbReference type="NCBI Taxonomy" id="191816"/>
    <lineage>
        <taxon>Eukaryota</taxon>
        <taxon>Metazoa</taxon>
        <taxon>Chordata</taxon>
        <taxon>Craniata</taxon>
        <taxon>Vertebrata</taxon>
        <taxon>Euteleostomi</taxon>
        <taxon>Mammalia</taxon>
        <taxon>Eutheria</taxon>
        <taxon>Laurasiatheria</taxon>
        <taxon>Carnivora</taxon>
        <taxon>Feliformia</taxon>
        <taxon>Felidae</taxon>
        <taxon>Felinae</taxon>
        <taxon>Lynx</taxon>
    </lineage>
</organism>
<dbReference type="GO" id="GO:0070488">
    <property type="term" value="P:neutrophil aggregation"/>
    <property type="evidence" value="ECO:0007669"/>
    <property type="project" value="TreeGrafter"/>
</dbReference>
<sequence>MGISQKGPRSFVNISCPAQAPFLALTAQLRVTTLLTCEAIFPRELTIRPGAAYKCWTHGVLSNPVVWLLGRQECRKMADQLSQMECSIETIINIFHQYSVRLGHPDKLNQKEMKQLVKKELPNFLKKQKKNDNAINKIMEDLDTNGDKELDFEEFSILVARLTVASHEEMHKNAPEGEGHSHGPGFGEGGQSHCHSHGGHGHSHGGHGHSH</sequence>
<evidence type="ECO:0000256" key="7">
    <source>
        <dbReference type="ARBA" id="ARBA00022481"/>
    </source>
</evidence>
<dbReference type="PANTHER" id="PTHR11639">
    <property type="entry name" value="S100 CALCIUM-BINDING PROTEIN"/>
    <property type="match status" value="1"/>
</dbReference>
<evidence type="ECO:0000256" key="27">
    <source>
        <dbReference type="ARBA" id="ARBA00046583"/>
    </source>
</evidence>
<protein>
    <recommendedName>
        <fullName evidence="5">Protein S100-A9</fullName>
    </recommendedName>
    <alternativeName>
        <fullName evidence="25">Calgranulin-B</fullName>
    </alternativeName>
    <alternativeName>
        <fullName evidence="26">S100 calcium-binding protein A9</fullName>
    </alternativeName>
</protein>
<dbReference type="GO" id="GO:0030593">
    <property type="term" value="P:neutrophil chemotaxis"/>
    <property type="evidence" value="ECO:0007669"/>
    <property type="project" value="TreeGrafter"/>
</dbReference>
<dbReference type="Pfam" id="PF01023">
    <property type="entry name" value="S_100"/>
    <property type="match status" value="1"/>
</dbReference>
<proteinExistence type="inferred from homology"/>
<dbReference type="GO" id="GO:0032496">
    <property type="term" value="P:response to lipopolysaccharide"/>
    <property type="evidence" value="ECO:0007669"/>
    <property type="project" value="TreeGrafter"/>
</dbReference>
<dbReference type="InterPro" id="IPR018247">
    <property type="entry name" value="EF_Hand_1_Ca_BS"/>
</dbReference>
<dbReference type="GO" id="GO:0045087">
    <property type="term" value="P:innate immune response"/>
    <property type="evidence" value="ECO:0007669"/>
    <property type="project" value="UniProtKB-KW"/>
</dbReference>
<dbReference type="PROSITE" id="PS50222">
    <property type="entry name" value="EF_HAND_2"/>
    <property type="match status" value="1"/>
</dbReference>
<keyword evidence="31" id="KW-1185">Reference proteome</keyword>
<accession>A0A485MEA6</accession>
<dbReference type="GO" id="GO:0061844">
    <property type="term" value="P:antimicrobial humoral immune response mediated by antimicrobial peptide"/>
    <property type="evidence" value="ECO:0007669"/>
    <property type="project" value="TreeGrafter"/>
</dbReference>
<evidence type="ECO:0000256" key="15">
    <source>
        <dbReference type="ARBA" id="ARBA00022723"/>
    </source>
</evidence>
<comment type="subcellular location">
    <subcellularLocation>
        <location evidence="1">Cell membrane</location>
        <topology evidence="1">Peripheral membrane protein</topology>
    </subcellularLocation>
    <subcellularLocation>
        <location evidence="2">Cytoplasm</location>
        <location evidence="2">Cytoskeleton</location>
    </subcellularLocation>
    <subcellularLocation>
        <location evidence="3">Secreted</location>
    </subcellularLocation>
</comment>
<keyword evidence="21" id="KW-0072">Autophagy</keyword>
<reference evidence="30 31" key="1">
    <citation type="submission" date="2019-01" db="EMBL/GenBank/DDBJ databases">
        <authorList>
            <person name="Alioto T."/>
            <person name="Alioto T."/>
        </authorList>
    </citation>
    <scope>NUCLEOTIDE SEQUENCE [LARGE SCALE GENOMIC DNA]</scope>
</reference>
<evidence type="ECO:0000256" key="3">
    <source>
        <dbReference type="ARBA" id="ARBA00004613"/>
    </source>
</evidence>
<evidence type="ECO:0000256" key="13">
    <source>
        <dbReference type="ARBA" id="ARBA00022588"/>
    </source>
</evidence>
<dbReference type="AlphaFoldDB" id="A0A485MEA6"/>
<evidence type="ECO:0000256" key="20">
    <source>
        <dbReference type="ARBA" id="ARBA00022862"/>
    </source>
</evidence>
<dbReference type="GO" id="GO:0006914">
    <property type="term" value="P:autophagy"/>
    <property type="evidence" value="ECO:0007669"/>
    <property type="project" value="UniProtKB-KW"/>
</dbReference>
<dbReference type="InterPro" id="IPR002048">
    <property type="entry name" value="EF_hand_dom"/>
</dbReference>
<dbReference type="SUPFAM" id="SSF47473">
    <property type="entry name" value="EF-hand"/>
    <property type="match status" value="1"/>
</dbReference>
<comment type="similarity">
    <text evidence="4">Belongs to the S-100 family.</text>
</comment>
<evidence type="ECO:0000256" key="18">
    <source>
        <dbReference type="ARBA" id="ARBA00022837"/>
    </source>
</evidence>
<keyword evidence="15" id="KW-0479">Metal-binding</keyword>
<evidence type="ECO:0000256" key="25">
    <source>
        <dbReference type="ARBA" id="ARBA00041898"/>
    </source>
</evidence>
<evidence type="ECO:0000256" key="19">
    <source>
        <dbReference type="ARBA" id="ARBA00022859"/>
    </source>
</evidence>
<dbReference type="GO" id="GO:0045113">
    <property type="term" value="P:regulation of integrin biosynthetic process"/>
    <property type="evidence" value="ECO:0007669"/>
    <property type="project" value="TreeGrafter"/>
</dbReference>
<evidence type="ECO:0000313" key="31">
    <source>
        <dbReference type="Proteomes" id="UP000386466"/>
    </source>
</evidence>
<keyword evidence="19" id="KW-0391">Immunity</keyword>
<dbReference type="CDD" id="cd05030">
    <property type="entry name" value="calgranulins"/>
    <property type="match status" value="1"/>
</dbReference>
<comment type="subunit">
    <text evidence="27">Homodimer. Preferentially exists as a heterodimer or heterotetramer with S100A8 known as calprotectin (S100A8/A9). S100A9 interacts with ATP2A2. S100A9 interacts with AGER, and with the heterodimeric complex formed by TLR4 and LY96 in the presence of calcium and/or zinc ions. S100A9 binds quinoline-3-carboxamides in the presence of calcium and/or zinc ions. S100A9 interacts with amyloid-beta protein 40. Calprotectin (S100A8/9) interacts with CEACAM3 and tubulin filaments in a calcium-dependent manner. Heterotetrameric calprotectin (S100A8/A9) interacts with ANXA6 and associates with tubulin filaments in activated monocytes. Calprotectin (S100A8/9) interacts with NCF2/P67PHOX, RAC1, RAC2, CYBA and CYBB. Calprotectin (S100A8/9) interacts with NOS2 to form the iNOS-S100A8/A9 transnitrosylase complex; induced by LDL(ox). Calprotectin (S100A8/9) interacts with CD69.</text>
</comment>
<evidence type="ECO:0000256" key="24">
    <source>
        <dbReference type="ARBA" id="ARBA00023212"/>
    </source>
</evidence>
<feature type="compositionally biased region" description="Basic and acidic residues" evidence="28">
    <location>
        <begin position="172"/>
        <end position="181"/>
    </location>
</feature>
<keyword evidence="14" id="KW-0053">Apoptosis</keyword>
<keyword evidence="24" id="KW-0206">Cytoskeleton</keyword>
<evidence type="ECO:0000256" key="11">
    <source>
        <dbReference type="ARBA" id="ARBA00022529"/>
    </source>
</evidence>
<dbReference type="GO" id="GO:0005509">
    <property type="term" value="F:calcium ion binding"/>
    <property type="evidence" value="ECO:0007669"/>
    <property type="project" value="InterPro"/>
</dbReference>
<keyword evidence="17" id="KW-0862">Zinc</keyword>
<evidence type="ECO:0000256" key="6">
    <source>
        <dbReference type="ARBA" id="ARBA00022475"/>
    </source>
</evidence>
<keyword evidence="6" id="KW-1003">Cell membrane</keyword>
<dbReference type="PROSITE" id="PS00018">
    <property type="entry name" value="EF_HAND_1"/>
    <property type="match status" value="1"/>
</dbReference>
<dbReference type="GO" id="GO:0005856">
    <property type="term" value="C:cytoskeleton"/>
    <property type="evidence" value="ECO:0007669"/>
    <property type="project" value="UniProtKB-SubCell"/>
</dbReference>
<keyword evidence="11" id="KW-0929">Antimicrobial</keyword>
<dbReference type="GO" id="GO:0006915">
    <property type="term" value="P:apoptotic process"/>
    <property type="evidence" value="ECO:0007669"/>
    <property type="project" value="UniProtKB-KW"/>
</dbReference>
<evidence type="ECO:0000256" key="26">
    <source>
        <dbReference type="ARBA" id="ARBA00043081"/>
    </source>
</evidence>
<evidence type="ECO:0000256" key="28">
    <source>
        <dbReference type="SAM" id="MobiDB-lite"/>
    </source>
</evidence>
<dbReference type="InterPro" id="IPR011992">
    <property type="entry name" value="EF-hand-dom_pair"/>
</dbReference>
<dbReference type="Proteomes" id="UP000386466">
    <property type="component" value="Unassembled WGS sequence"/>
</dbReference>
<keyword evidence="16" id="KW-0677">Repeat</keyword>
<keyword evidence="7" id="KW-0488">Methylation</keyword>
<evidence type="ECO:0000259" key="29">
    <source>
        <dbReference type="PROSITE" id="PS50222"/>
    </source>
</evidence>
<dbReference type="PROSITE" id="PS00303">
    <property type="entry name" value="S100_CABP"/>
    <property type="match status" value="1"/>
</dbReference>
<evidence type="ECO:0000313" key="30">
    <source>
        <dbReference type="EMBL" id="VFV19105.1"/>
    </source>
</evidence>
<feature type="region of interest" description="Disordered" evidence="28">
    <location>
        <begin position="172"/>
        <end position="211"/>
    </location>
</feature>
<evidence type="ECO:0000256" key="10">
    <source>
        <dbReference type="ARBA" id="ARBA00022525"/>
    </source>
</evidence>
<evidence type="ECO:0000256" key="2">
    <source>
        <dbReference type="ARBA" id="ARBA00004245"/>
    </source>
</evidence>
<evidence type="ECO:0000256" key="22">
    <source>
        <dbReference type="ARBA" id="ARBA00023136"/>
    </source>
</evidence>
<dbReference type="InterPro" id="IPR013787">
    <property type="entry name" value="S100_Ca-bd_sub"/>
</dbReference>
<evidence type="ECO:0000256" key="8">
    <source>
        <dbReference type="ARBA" id="ARBA00022490"/>
    </source>
</evidence>
<dbReference type="PANTHER" id="PTHR11639:SF79">
    <property type="entry name" value="PROTEIN S100-A9"/>
    <property type="match status" value="1"/>
</dbReference>
<keyword evidence="18" id="KW-0106">Calcium</keyword>
<dbReference type="SMART" id="SM01394">
    <property type="entry name" value="S_100"/>
    <property type="match status" value="1"/>
</dbReference>
<dbReference type="EMBL" id="CAAGRJ010001341">
    <property type="protein sequence ID" value="VFV19105.1"/>
    <property type="molecule type" value="Genomic_DNA"/>
</dbReference>
<dbReference type="GO" id="GO:0070062">
    <property type="term" value="C:extracellular exosome"/>
    <property type="evidence" value="ECO:0007669"/>
    <property type="project" value="TreeGrafter"/>
</dbReference>
<dbReference type="GO" id="GO:0014002">
    <property type="term" value="P:astrocyte development"/>
    <property type="evidence" value="ECO:0007669"/>
    <property type="project" value="TreeGrafter"/>
</dbReference>
<keyword evidence="10" id="KW-0964">Secreted</keyword>
<evidence type="ECO:0000256" key="1">
    <source>
        <dbReference type="ARBA" id="ARBA00004202"/>
    </source>
</evidence>
<evidence type="ECO:0000256" key="16">
    <source>
        <dbReference type="ARBA" id="ARBA00022737"/>
    </source>
</evidence>
<dbReference type="GO" id="GO:0005737">
    <property type="term" value="C:cytoplasm"/>
    <property type="evidence" value="ECO:0007669"/>
    <property type="project" value="TreeGrafter"/>
</dbReference>
<dbReference type="GO" id="GO:0005634">
    <property type="term" value="C:nucleus"/>
    <property type="evidence" value="ECO:0007669"/>
    <property type="project" value="TreeGrafter"/>
</dbReference>
<dbReference type="GO" id="GO:0035425">
    <property type="term" value="P:autocrine signaling"/>
    <property type="evidence" value="ECO:0007669"/>
    <property type="project" value="TreeGrafter"/>
</dbReference>
<feature type="domain" description="EF-hand" evidence="29">
    <location>
        <begin position="130"/>
        <end position="165"/>
    </location>
</feature>
<keyword evidence="13" id="KW-0399">Innate immunity</keyword>
<keyword evidence="23" id="KW-0395">Inflammatory response</keyword>
<dbReference type="SMART" id="SM00054">
    <property type="entry name" value="EFh"/>
    <property type="match status" value="1"/>
</dbReference>
<evidence type="ECO:0000256" key="14">
    <source>
        <dbReference type="ARBA" id="ARBA00022703"/>
    </source>
</evidence>
<dbReference type="GO" id="GO:0002544">
    <property type="term" value="P:chronic inflammatory response"/>
    <property type="evidence" value="ECO:0007669"/>
    <property type="project" value="TreeGrafter"/>
</dbReference>
<evidence type="ECO:0000256" key="5">
    <source>
        <dbReference type="ARBA" id="ARBA00014222"/>
    </source>
</evidence>
<dbReference type="GO" id="GO:0002523">
    <property type="term" value="P:leukocyte migration involved in inflammatory response"/>
    <property type="evidence" value="ECO:0007669"/>
    <property type="project" value="TreeGrafter"/>
</dbReference>